<reference evidence="2 3" key="1">
    <citation type="submission" date="2018-02" db="EMBL/GenBank/DDBJ databases">
        <title>Genomic Encyclopedia of Archaeal and Bacterial Type Strains, Phase II (KMG-II): from individual species to whole genera.</title>
        <authorList>
            <person name="Goeker M."/>
        </authorList>
    </citation>
    <scope>NUCLEOTIDE SEQUENCE [LARGE SCALE GENOMIC DNA]</scope>
    <source>
        <strain evidence="2 3">DSM 3808</strain>
    </source>
</reference>
<comment type="caution">
    <text evidence="2">The sequence shown here is derived from an EMBL/GenBank/DDBJ whole genome shotgun (WGS) entry which is preliminary data.</text>
</comment>
<dbReference type="OrthoDB" id="5624617at2"/>
<dbReference type="EMBL" id="PTJA01000003">
    <property type="protein sequence ID" value="PPK82056.1"/>
    <property type="molecule type" value="Genomic_DNA"/>
</dbReference>
<sequence>MIDYGIEFHNVDHLEEVGGMGGKKLCRFPRDLSRSLGVAENRNARFRADRAHGCELRFVTESKYFDVALTAVEQDIDVLIYKGDLLHKKEVLKAGVCTVLHVEDPPVYEIVNKNMMTGKQFAPWIWRIQFGMNGAIYFHYIDTYDNTLRPPNKEEKPAVSWAAYGSSITCGSVTNLYSNSYINQAAVTAGWDVMNKGLSGSCLCEREVADYLAELSVDVLSLEIGVNMVLFFDEEETCKRVEYLLEILKKSRARDIFVIDMFPNKGLIALDQDSAYYRHYRSFKEIVRQAALKVDDHRFHLVKGEEILKDITYLSTDLLHPSDNGHIRMGANLADHLTGRGKGVLQHERSI</sequence>
<dbReference type="RefSeq" id="WP_104436108.1">
    <property type="nucleotide sequence ID" value="NZ_PTJA01000003.1"/>
</dbReference>
<keyword evidence="3" id="KW-1185">Reference proteome</keyword>
<accession>A0A2S6HVT0</accession>
<organism evidence="2 3">
    <name type="scientific">Lacrimispora xylanisolvens</name>
    <dbReference type="NCBI Taxonomy" id="384636"/>
    <lineage>
        <taxon>Bacteria</taxon>
        <taxon>Bacillati</taxon>
        <taxon>Bacillota</taxon>
        <taxon>Clostridia</taxon>
        <taxon>Lachnospirales</taxon>
        <taxon>Lachnospiraceae</taxon>
        <taxon>Lacrimispora</taxon>
    </lineage>
</organism>
<proteinExistence type="predicted"/>
<evidence type="ECO:0000313" key="2">
    <source>
        <dbReference type="EMBL" id="PPK82056.1"/>
    </source>
</evidence>
<feature type="domain" description="SGNH hydrolase-type esterase" evidence="1">
    <location>
        <begin position="163"/>
        <end position="330"/>
    </location>
</feature>
<dbReference type="InterPro" id="IPR013830">
    <property type="entry name" value="SGNH_hydro"/>
</dbReference>
<dbReference type="Proteomes" id="UP000237749">
    <property type="component" value="Unassembled WGS sequence"/>
</dbReference>
<dbReference type="Gene3D" id="3.40.50.1110">
    <property type="entry name" value="SGNH hydrolase"/>
    <property type="match status" value="1"/>
</dbReference>
<name>A0A2S6HVT0_9FIRM</name>
<dbReference type="InterPro" id="IPR036514">
    <property type="entry name" value="SGNH_hydro_sf"/>
</dbReference>
<protein>
    <submittedName>
        <fullName evidence="2">Lysophospholipase L1-like esterase</fullName>
    </submittedName>
</protein>
<evidence type="ECO:0000313" key="3">
    <source>
        <dbReference type="Proteomes" id="UP000237749"/>
    </source>
</evidence>
<evidence type="ECO:0000259" key="1">
    <source>
        <dbReference type="Pfam" id="PF14606"/>
    </source>
</evidence>
<dbReference type="AlphaFoldDB" id="A0A2S6HVT0"/>
<gene>
    <name evidence="2" type="ORF">BXY41_103269</name>
</gene>
<dbReference type="Pfam" id="PF14606">
    <property type="entry name" value="Lipase_GDSL_3"/>
    <property type="match status" value="1"/>
</dbReference>
<dbReference type="SUPFAM" id="SSF52266">
    <property type="entry name" value="SGNH hydrolase"/>
    <property type="match status" value="1"/>
</dbReference>